<evidence type="ECO:0000313" key="5">
    <source>
        <dbReference type="EMBL" id="KIM50198.1"/>
    </source>
</evidence>
<dbReference type="GO" id="GO:0008270">
    <property type="term" value="F:zinc ion binding"/>
    <property type="evidence" value="ECO:0007669"/>
    <property type="project" value="UniProtKB-KW"/>
</dbReference>
<evidence type="ECO:0000256" key="2">
    <source>
        <dbReference type="PROSITE-ProRule" id="PRU00047"/>
    </source>
</evidence>
<evidence type="ECO:0000256" key="1">
    <source>
        <dbReference type="ARBA" id="ARBA00022664"/>
    </source>
</evidence>
<dbReference type="Gene3D" id="4.10.60.10">
    <property type="entry name" value="Zinc finger, CCHC-type"/>
    <property type="match status" value="1"/>
</dbReference>
<dbReference type="EMBL" id="KN822614">
    <property type="protein sequence ID" value="KIM50198.1"/>
    <property type="molecule type" value="Genomic_DNA"/>
</dbReference>
<dbReference type="InterPro" id="IPR001878">
    <property type="entry name" value="Znf_CCHC"/>
</dbReference>
<name>A0A0C2YKA9_9AGAM</name>
<dbReference type="InParanoid" id="A0A0C2YKA9"/>
<feature type="region of interest" description="Disordered" evidence="3">
    <location>
        <begin position="42"/>
        <end position="62"/>
    </location>
</feature>
<dbReference type="HOGENOM" id="CLU_1759891_0_0_1"/>
<dbReference type="GO" id="GO:0003676">
    <property type="term" value="F:nucleic acid binding"/>
    <property type="evidence" value="ECO:0007669"/>
    <property type="project" value="InterPro"/>
</dbReference>
<dbReference type="GO" id="GO:0006397">
    <property type="term" value="P:mRNA processing"/>
    <property type="evidence" value="ECO:0007669"/>
    <property type="project" value="UniProtKB-KW"/>
</dbReference>
<dbReference type="PROSITE" id="PS50158">
    <property type="entry name" value="ZF_CCHC"/>
    <property type="match status" value="1"/>
</dbReference>
<keyword evidence="2" id="KW-0863">Zinc-finger</keyword>
<dbReference type="AlphaFoldDB" id="A0A0C2YKA9"/>
<keyword evidence="6" id="KW-1185">Reference proteome</keyword>
<sequence length="148" mass="15706">MSYDLFESVSDSPVIKIPTPTLKEERTPVPPPFPTISLCAPVATSGSPPETKRAAPHTRKPPSYVSVAATPLTCAPIAKAPVKASSAPAAGKTQVPRSSLVTCRLCRKSHKTKVCPACFNCGKTGHIQRECQQQLRCYHCQGSGHIGA</sequence>
<dbReference type="Pfam" id="PF00098">
    <property type="entry name" value="zf-CCHC"/>
    <property type="match status" value="1"/>
</dbReference>
<keyword evidence="1" id="KW-0507">mRNA processing</keyword>
<proteinExistence type="predicted"/>
<evidence type="ECO:0000313" key="6">
    <source>
        <dbReference type="Proteomes" id="UP000053989"/>
    </source>
</evidence>
<dbReference type="SUPFAM" id="SSF57756">
    <property type="entry name" value="Retrovirus zinc finger-like domains"/>
    <property type="match status" value="1"/>
</dbReference>
<evidence type="ECO:0000256" key="3">
    <source>
        <dbReference type="SAM" id="MobiDB-lite"/>
    </source>
</evidence>
<dbReference type="SMART" id="SM00343">
    <property type="entry name" value="ZnF_C2HC"/>
    <property type="match status" value="1"/>
</dbReference>
<dbReference type="Proteomes" id="UP000053989">
    <property type="component" value="Unassembled WGS sequence"/>
</dbReference>
<feature type="domain" description="CCHC-type" evidence="4">
    <location>
        <begin position="118"/>
        <end position="133"/>
    </location>
</feature>
<reference evidence="6" key="2">
    <citation type="submission" date="2015-01" db="EMBL/GenBank/DDBJ databases">
        <title>Evolutionary Origins and Diversification of the Mycorrhizal Mutualists.</title>
        <authorList>
            <consortium name="DOE Joint Genome Institute"/>
            <consortium name="Mycorrhizal Genomics Consortium"/>
            <person name="Kohler A."/>
            <person name="Kuo A."/>
            <person name="Nagy L.G."/>
            <person name="Floudas D."/>
            <person name="Copeland A."/>
            <person name="Barry K.W."/>
            <person name="Cichocki N."/>
            <person name="Veneault-Fourrey C."/>
            <person name="LaButti K."/>
            <person name="Lindquist E.A."/>
            <person name="Lipzen A."/>
            <person name="Lundell T."/>
            <person name="Morin E."/>
            <person name="Murat C."/>
            <person name="Riley R."/>
            <person name="Ohm R."/>
            <person name="Sun H."/>
            <person name="Tunlid A."/>
            <person name="Henrissat B."/>
            <person name="Grigoriev I.V."/>
            <person name="Hibbett D.S."/>
            <person name="Martin F."/>
        </authorList>
    </citation>
    <scope>NUCLEOTIDE SEQUENCE [LARGE SCALE GENOMIC DNA]</scope>
    <source>
        <strain evidence="6">Foug A</strain>
    </source>
</reference>
<dbReference type="OrthoDB" id="3863715at2759"/>
<protein>
    <recommendedName>
        <fullName evidence="4">CCHC-type domain-containing protein</fullName>
    </recommendedName>
</protein>
<keyword evidence="2" id="KW-0862">Zinc</keyword>
<reference evidence="5 6" key="1">
    <citation type="submission" date="2014-04" db="EMBL/GenBank/DDBJ databases">
        <authorList>
            <consortium name="DOE Joint Genome Institute"/>
            <person name="Kuo A."/>
            <person name="Kohler A."/>
            <person name="Nagy L.G."/>
            <person name="Floudas D."/>
            <person name="Copeland A."/>
            <person name="Barry K.W."/>
            <person name="Cichocki N."/>
            <person name="Veneault-Fourrey C."/>
            <person name="LaButti K."/>
            <person name="Lindquist E.A."/>
            <person name="Lipzen A."/>
            <person name="Lundell T."/>
            <person name="Morin E."/>
            <person name="Murat C."/>
            <person name="Sun H."/>
            <person name="Tunlid A."/>
            <person name="Henrissat B."/>
            <person name="Grigoriev I.V."/>
            <person name="Hibbett D.S."/>
            <person name="Martin F."/>
            <person name="Nordberg H.P."/>
            <person name="Cantor M.N."/>
            <person name="Hua S.X."/>
        </authorList>
    </citation>
    <scope>NUCLEOTIDE SEQUENCE [LARGE SCALE GENOMIC DNA]</scope>
    <source>
        <strain evidence="5 6">Foug A</strain>
    </source>
</reference>
<organism evidence="5 6">
    <name type="scientific">Scleroderma citrinum Foug A</name>
    <dbReference type="NCBI Taxonomy" id="1036808"/>
    <lineage>
        <taxon>Eukaryota</taxon>
        <taxon>Fungi</taxon>
        <taxon>Dikarya</taxon>
        <taxon>Basidiomycota</taxon>
        <taxon>Agaricomycotina</taxon>
        <taxon>Agaricomycetes</taxon>
        <taxon>Agaricomycetidae</taxon>
        <taxon>Boletales</taxon>
        <taxon>Sclerodermatineae</taxon>
        <taxon>Sclerodermataceae</taxon>
        <taxon>Scleroderma</taxon>
    </lineage>
</organism>
<dbReference type="InterPro" id="IPR036875">
    <property type="entry name" value="Znf_CCHC_sf"/>
</dbReference>
<keyword evidence="2" id="KW-0479">Metal-binding</keyword>
<gene>
    <name evidence="5" type="ORF">SCLCIDRAFT_146137</name>
</gene>
<evidence type="ECO:0000259" key="4">
    <source>
        <dbReference type="PROSITE" id="PS50158"/>
    </source>
</evidence>
<accession>A0A0C2YKA9</accession>